<keyword evidence="3" id="KW-1185">Reference proteome</keyword>
<reference evidence="2 3" key="1">
    <citation type="submission" date="2016-11" db="EMBL/GenBank/DDBJ databases">
        <authorList>
            <person name="Jaros S."/>
            <person name="Januszkiewicz K."/>
            <person name="Wedrychowicz H."/>
        </authorList>
    </citation>
    <scope>NUCLEOTIDE SEQUENCE [LARGE SCALE GENOMIC DNA]</scope>
    <source>
        <strain evidence="2 3">DSM 3090</strain>
    </source>
</reference>
<dbReference type="RefSeq" id="WP_072904044.1">
    <property type="nucleotide sequence ID" value="NZ_FRAD01000018.1"/>
</dbReference>
<dbReference type="Pfam" id="PF12392">
    <property type="entry name" value="DUF3656"/>
    <property type="match status" value="1"/>
</dbReference>
<dbReference type="OrthoDB" id="9807498at2"/>
<gene>
    <name evidence="2" type="ORF">SAMN02745248_02106</name>
</gene>
<dbReference type="PANTHER" id="PTHR30217:SF10">
    <property type="entry name" value="23S RRNA 5-HYDROXYCYTIDINE C2501 SYNTHASE"/>
    <property type="match status" value="1"/>
</dbReference>
<dbReference type="EMBL" id="FRAD01000018">
    <property type="protein sequence ID" value="SHK23173.1"/>
    <property type="molecule type" value="Genomic_DNA"/>
</dbReference>
<dbReference type="InterPro" id="IPR001539">
    <property type="entry name" value="Peptidase_U32"/>
</dbReference>
<keyword evidence="2" id="KW-0378">Hydrolase</keyword>
<dbReference type="AlphaFoldDB" id="A0A1M6QSS8"/>
<evidence type="ECO:0000313" key="3">
    <source>
        <dbReference type="Proteomes" id="UP000183952"/>
    </source>
</evidence>
<dbReference type="InterPro" id="IPR051454">
    <property type="entry name" value="RNA/ubiquinone_mod_enzymes"/>
</dbReference>
<dbReference type="InterPro" id="IPR020988">
    <property type="entry name" value="Pept_U32_collagenase"/>
</dbReference>
<name>A0A1M6QSS8_9CLOT</name>
<evidence type="ECO:0000313" key="2">
    <source>
        <dbReference type="EMBL" id="SHK23173.1"/>
    </source>
</evidence>
<organism evidence="2 3">
    <name type="scientific">Hathewaya proteolytica DSM 3090</name>
    <dbReference type="NCBI Taxonomy" id="1121331"/>
    <lineage>
        <taxon>Bacteria</taxon>
        <taxon>Bacillati</taxon>
        <taxon>Bacillota</taxon>
        <taxon>Clostridia</taxon>
        <taxon>Eubacteriales</taxon>
        <taxon>Clostridiaceae</taxon>
        <taxon>Hathewaya</taxon>
    </lineage>
</organism>
<dbReference type="Proteomes" id="UP000183952">
    <property type="component" value="Unassembled WGS sequence"/>
</dbReference>
<evidence type="ECO:0000259" key="1">
    <source>
        <dbReference type="Pfam" id="PF12392"/>
    </source>
</evidence>
<dbReference type="GO" id="GO:0008233">
    <property type="term" value="F:peptidase activity"/>
    <property type="evidence" value="ECO:0007669"/>
    <property type="project" value="UniProtKB-KW"/>
</dbReference>
<proteinExistence type="predicted"/>
<dbReference type="PANTHER" id="PTHR30217">
    <property type="entry name" value="PEPTIDASE U32 FAMILY"/>
    <property type="match status" value="1"/>
</dbReference>
<dbReference type="GO" id="GO:0006508">
    <property type="term" value="P:proteolysis"/>
    <property type="evidence" value="ECO:0007669"/>
    <property type="project" value="UniProtKB-KW"/>
</dbReference>
<dbReference type="STRING" id="1121331.SAMN02745248_02106"/>
<sequence>MTKGKIELLAPAGSMESLKAAVQSGADAVYLGGNRFSARAYASNFTDETMEEAVEYCHFYGVKVYVTVNTLLKENEVMDAVRYVSFLYHIGVDAVIIQDLGLASLLKANIPQMEIHASTQMTVHNGEGAKFYENYGFKRIVLSRELSLKEIEYISKDLKVETEIFVHGALCVCYSGQCLMSSMIGGRSGNRGRCAQPCRLPYSILNKKTMESKSGYIMSPKDICTIENIGDIIESGASSLKIEGRMKKPEYVAGVVKAYRNAIDKYYLGEEYCEEQDKKILAQLFNREGFSKAYLYGNHGKDMMAVNFPKNMGIYLGTVENDKTVVLREDISVKDGIRFGEEGLVISSIEENKVEVPRAEKGSRVLLKPCRYKIGDRLYKTSDNNLNEALSLYYKEVVRKYPIKLKVKFNCHEAIELSTHIFEHEFTVRGPMVESALKKPLSKDSIEEKLRKCGNTPFEVTEVEFEKFQPGFMAVSAINQVRRDLIDAIMEYRNKESKRESSKGIEGIKVNDTMINHNISSMPEFVATVISEEQLKAVSDFNKENNTCVEICINPFVKNSIISIDSFEKNSIFIRVPSIIKDSEYENCCVIIKRYLPYLKGIITSNMGIASRYSKVTKIILDYKSNIFNSYMGDIFKEFHGVYLSGELNKSEIKSICSNTRATVNMGINLYGRCELMVSEYCPVGAYFGNKDCKSHCSAPCREGEFYLKDRMKVEFPIINDIYCRSYILNGDITNIISFKDEIIKMGIKNFKVDFTFESYDDVKHILQNMLHGKGEICGENYTKGHYKRGVE</sequence>
<accession>A0A1M6QSS8</accession>
<feature type="domain" description="Peptidase U32 collagenase" evidence="1">
    <location>
        <begin position="378"/>
        <end position="493"/>
    </location>
</feature>
<keyword evidence="2" id="KW-0645">Protease</keyword>
<dbReference type="PROSITE" id="PS01276">
    <property type="entry name" value="PEPTIDASE_U32"/>
    <property type="match status" value="1"/>
</dbReference>
<dbReference type="Pfam" id="PF01136">
    <property type="entry name" value="Peptidase_U32"/>
    <property type="match status" value="2"/>
</dbReference>
<protein>
    <submittedName>
        <fullName evidence="2">Putative protease</fullName>
    </submittedName>
</protein>